<evidence type="ECO:0000259" key="1">
    <source>
        <dbReference type="Pfam" id="PF05118"/>
    </source>
</evidence>
<dbReference type="EMBL" id="UINC01006474">
    <property type="protein sequence ID" value="SVA27741.1"/>
    <property type="molecule type" value="Genomic_DNA"/>
</dbReference>
<name>A0A381UJ53_9ZZZZ</name>
<organism evidence="2">
    <name type="scientific">marine metagenome</name>
    <dbReference type="NCBI Taxonomy" id="408172"/>
    <lineage>
        <taxon>unclassified sequences</taxon>
        <taxon>metagenomes</taxon>
        <taxon>ecological metagenomes</taxon>
    </lineage>
</organism>
<reference evidence="2" key="1">
    <citation type="submission" date="2018-05" db="EMBL/GenBank/DDBJ databases">
        <authorList>
            <person name="Lanie J.A."/>
            <person name="Ng W.-L."/>
            <person name="Kazmierczak K.M."/>
            <person name="Andrzejewski T.M."/>
            <person name="Davidsen T.M."/>
            <person name="Wayne K.J."/>
            <person name="Tettelin H."/>
            <person name="Glass J.I."/>
            <person name="Rusch D."/>
            <person name="Podicherti R."/>
            <person name="Tsui H.-C.T."/>
            <person name="Winkler M.E."/>
        </authorList>
    </citation>
    <scope>NUCLEOTIDE SEQUENCE</scope>
</reference>
<dbReference type="SUPFAM" id="SSF51197">
    <property type="entry name" value="Clavaminate synthase-like"/>
    <property type="match status" value="1"/>
</dbReference>
<dbReference type="InterPro" id="IPR007803">
    <property type="entry name" value="Asp/Arg/Pro-Hydrxlase"/>
</dbReference>
<protein>
    <recommendedName>
        <fullName evidence="1">Aspartyl/asparaginy/proline hydroxylase domain-containing protein</fullName>
    </recommendedName>
</protein>
<accession>A0A381UJ53</accession>
<dbReference type="InterPro" id="IPR027443">
    <property type="entry name" value="IPNS-like_sf"/>
</dbReference>
<evidence type="ECO:0000313" key="2">
    <source>
        <dbReference type="EMBL" id="SVA27741.1"/>
    </source>
</evidence>
<gene>
    <name evidence="2" type="ORF">METZ01_LOCUS80595</name>
</gene>
<dbReference type="AlphaFoldDB" id="A0A381UJ53"/>
<feature type="domain" description="Aspartyl/asparaginy/proline hydroxylase" evidence="1">
    <location>
        <begin position="47"/>
        <end position="176"/>
    </location>
</feature>
<dbReference type="Gene3D" id="2.60.120.330">
    <property type="entry name" value="B-lactam Antibiotic, Isopenicillin N Synthase, Chain"/>
    <property type="match status" value="1"/>
</dbReference>
<dbReference type="Pfam" id="PF05118">
    <property type="entry name" value="Asp_Arg_Hydrox"/>
    <property type="match status" value="1"/>
</dbReference>
<sequence length="188" mass="21697">MNIDEPLKNLGPINYRPLRDAILNLDDDAWTENPVRQETFDVHKKTHSIILIFCDGWPEIKVSKESGWEELSETALPIMKDVIDRFYKPGGTILRAMAAKLLAGERITPHTDKHPSFHVAHRIHVPITTNDHVRFTIAGRPYQFELGHVYEVNNQKTHSVMNRGKEDRITFIFDYMPPDIRSKAKTLS</sequence>
<proteinExistence type="predicted"/>